<evidence type="ECO:0000313" key="1">
    <source>
        <dbReference type="EMBL" id="MER6976244.1"/>
    </source>
</evidence>
<comment type="caution">
    <text evidence="1">The sequence shown here is derived from an EMBL/GenBank/DDBJ whole genome shotgun (WGS) entry which is preliminary data.</text>
</comment>
<dbReference type="Proteomes" id="UP001458415">
    <property type="component" value="Unassembled WGS sequence"/>
</dbReference>
<name>A0ABV1VWD8_9ACTN</name>
<keyword evidence="2" id="KW-1185">Reference proteome</keyword>
<proteinExistence type="predicted"/>
<evidence type="ECO:0008006" key="3">
    <source>
        <dbReference type="Google" id="ProtNLM"/>
    </source>
</evidence>
<organism evidence="1 2">
    <name type="scientific">Streptomyces carpinensis</name>
    <dbReference type="NCBI Taxonomy" id="66369"/>
    <lineage>
        <taxon>Bacteria</taxon>
        <taxon>Bacillati</taxon>
        <taxon>Actinomycetota</taxon>
        <taxon>Actinomycetes</taxon>
        <taxon>Kitasatosporales</taxon>
        <taxon>Streptomycetaceae</taxon>
        <taxon>Streptomyces</taxon>
    </lineage>
</organism>
<dbReference type="RefSeq" id="WP_143668002.1">
    <property type="nucleotide sequence ID" value="NZ_MUBM01000026.1"/>
</dbReference>
<accession>A0ABV1VWD8</accession>
<gene>
    <name evidence="1" type="ORF">ABT317_04125</name>
</gene>
<dbReference type="EMBL" id="JBEPCU010000031">
    <property type="protein sequence ID" value="MER6976244.1"/>
    <property type="molecule type" value="Genomic_DNA"/>
</dbReference>
<evidence type="ECO:0000313" key="2">
    <source>
        <dbReference type="Proteomes" id="UP001458415"/>
    </source>
</evidence>
<reference evidence="1 2" key="1">
    <citation type="submission" date="2024-06" db="EMBL/GenBank/DDBJ databases">
        <title>The Natural Products Discovery Center: Release of the First 8490 Sequenced Strains for Exploring Actinobacteria Biosynthetic Diversity.</title>
        <authorList>
            <person name="Kalkreuter E."/>
            <person name="Kautsar S.A."/>
            <person name="Yang D."/>
            <person name="Bader C.D."/>
            <person name="Teijaro C.N."/>
            <person name="Fluegel L."/>
            <person name="Davis C.M."/>
            <person name="Simpson J.R."/>
            <person name="Lauterbach L."/>
            <person name="Steele A.D."/>
            <person name="Gui C."/>
            <person name="Meng S."/>
            <person name="Li G."/>
            <person name="Viehrig K."/>
            <person name="Ye F."/>
            <person name="Su P."/>
            <person name="Kiefer A.F."/>
            <person name="Nichols A."/>
            <person name="Cepeda A.J."/>
            <person name="Yan W."/>
            <person name="Fan B."/>
            <person name="Jiang Y."/>
            <person name="Adhikari A."/>
            <person name="Zheng C.-J."/>
            <person name="Schuster L."/>
            <person name="Cowan T.M."/>
            <person name="Smanski M.J."/>
            <person name="Chevrette M.G."/>
            <person name="De Carvalho L.P.S."/>
            <person name="Shen B."/>
        </authorList>
    </citation>
    <scope>NUCLEOTIDE SEQUENCE [LARGE SCALE GENOMIC DNA]</scope>
    <source>
        <strain evidence="1 2">NPDC000634</strain>
    </source>
</reference>
<sequence length="476" mass="51996">MDLLKSIVCMTENSEFIARCNFDEPKDVSGPIQITFIECDTISNHLFTSGTCRQVDSDWEFRMPLEEATRRRLIRLTALTNGSGSPIEVRQPQLFLEPATPGAWEQGDTAESELARIESEREARYQLTLKADDVTTGDPVFSSVTLVDGILLTANLRVPGINALRLEESSLGSDGVEVLNSVLPQLGFTSAIAPQAWMSDMRRRRPAIVLHMPSVQATDVQSASDVTRKAAHQLLDLLALKRGSRGRIVGGALGLPDPSTGKIAFSGSWIEGGGYEGNLMGGFVSGEDPAGLFSDWQHMATDPRIQLWLSLYADALSENRWDYRLFRCFNLIEGIAKEVLPRNLRVVDSGGNPILKGDGKPYTVGQAQGAAYELIKKIAHSTNQNLSNFVSHVPTGPASNLWDEVGIWTSVRNSVAHKGSWALPHGTTPDAKHLKVQAEILRRGDGANIAIGAWVVVRSVRTAVESVIRAGFRQMI</sequence>
<protein>
    <recommendedName>
        <fullName evidence="3">ApeA N-terminal domain-containing protein</fullName>
    </recommendedName>
</protein>